<dbReference type="CDD" id="cd02226">
    <property type="entry name" value="cupin_YdbB-like"/>
    <property type="match status" value="1"/>
</dbReference>
<dbReference type="SUPFAM" id="SSF51182">
    <property type="entry name" value="RmlC-like cupins"/>
    <property type="match status" value="1"/>
</dbReference>
<reference evidence="2 3" key="1">
    <citation type="submission" date="2020-01" db="EMBL/GenBank/DDBJ databases">
        <title>Genomes assembled from Gulf of Kutch pelagic sediment metagenomes.</title>
        <authorList>
            <person name="Chandrashekar M."/>
            <person name="Mahajan M.S."/>
            <person name="Dave K.J."/>
            <person name="Vatsa P."/>
            <person name="Nathani N.M."/>
        </authorList>
    </citation>
    <scope>NUCLEOTIDE SEQUENCE [LARGE SCALE GENOMIC DNA]</scope>
    <source>
        <strain evidence="2">KS3-K002</strain>
    </source>
</reference>
<evidence type="ECO:0000259" key="1">
    <source>
        <dbReference type="Pfam" id="PF07883"/>
    </source>
</evidence>
<evidence type="ECO:0000313" key="3">
    <source>
        <dbReference type="Proteomes" id="UP000702544"/>
    </source>
</evidence>
<dbReference type="PANTHER" id="PTHR36114:SF1">
    <property type="entry name" value="16.7 KDA PROTEIN IN WHIE LOCUS"/>
    <property type="match status" value="1"/>
</dbReference>
<dbReference type="EMBL" id="JAACAK010000113">
    <property type="protein sequence ID" value="NIR76081.1"/>
    <property type="molecule type" value="Genomic_DNA"/>
</dbReference>
<accession>A0AAE5CA26</accession>
<dbReference type="Pfam" id="PF07883">
    <property type="entry name" value="Cupin_2"/>
    <property type="match status" value="1"/>
</dbReference>
<dbReference type="PANTHER" id="PTHR36114">
    <property type="entry name" value="16.7 KDA PROTEIN IN WHIE LOCUS"/>
    <property type="match status" value="1"/>
</dbReference>
<dbReference type="Gene3D" id="2.60.120.10">
    <property type="entry name" value="Jelly Rolls"/>
    <property type="match status" value="1"/>
</dbReference>
<proteinExistence type="predicted"/>
<dbReference type="InterPro" id="IPR052044">
    <property type="entry name" value="PKS_Associated_Protein"/>
</dbReference>
<protein>
    <submittedName>
        <fullName evidence="2">Cupin domain-containing protein</fullName>
    </submittedName>
</protein>
<dbReference type="InterPro" id="IPR013096">
    <property type="entry name" value="Cupin_2"/>
</dbReference>
<sequence length="119" mass="13652">MGKVNLAEKFAAFDERWSPKVVGDIGDYQVKLAKLEGEFEWHHHDDEDELFLVVKGRLCIKLRDRDIWLDEGELVVIPRGVEHLPVAPEEVHVLLFEPGSTLNTGNLKNERTVPDPERI</sequence>
<gene>
    <name evidence="2" type="ORF">GWO12_13380</name>
</gene>
<organism evidence="2 3">
    <name type="scientific">Candidatus Kutchimonas denitrificans</name>
    <dbReference type="NCBI Taxonomy" id="3056748"/>
    <lineage>
        <taxon>Bacteria</taxon>
        <taxon>Pseudomonadati</taxon>
        <taxon>Gemmatimonadota</taxon>
        <taxon>Gemmatimonadia</taxon>
        <taxon>Candidatus Palauibacterales</taxon>
        <taxon>Candidatus Palauibacteraceae</taxon>
        <taxon>Candidatus Kutchimonas</taxon>
    </lineage>
</organism>
<dbReference type="InterPro" id="IPR011051">
    <property type="entry name" value="RmlC_Cupin_sf"/>
</dbReference>
<comment type="caution">
    <text evidence="2">The sequence shown here is derived from an EMBL/GenBank/DDBJ whole genome shotgun (WGS) entry which is preliminary data.</text>
</comment>
<dbReference type="InterPro" id="IPR014710">
    <property type="entry name" value="RmlC-like_jellyroll"/>
</dbReference>
<name>A0AAE5CA26_9BACT</name>
<evidence type="ECO:0000313" key="2">
    <source>
        <dbReference type="EMBL" id="NIR76081.1"/>
    </source>
</evidence>
<feature type="domain" description="Cupin type-2" evidence="1">
    <location>
        <begin position="32"/>
        <end position="92"/>
    </location>
</feature>
<dbReference type="AlphaFoldDB" id="A0AAE5CA26"/>
<dbReference type="Proteomes" id="UP000702544">
    <property type="component" value="Unassembled WGS sequence"/>
</dbReference>